<evidence type="ECO:0000313" key="9">
    <source>
        <dbReference type="Proteomes" id="UP000298652"/>
    </source>
</evidence>
<reference evidence="8" key="1">
    <citation type="submission" date="2019-03" db="EMBL/GenBank/DDBJ databases">
        <title>WGS assembly of Setaria viridis.</title>
        <authorList>
            <person name="Huang P."/>
            <person name="Jenkins J."/>
            <person name="Grimwood J."/>
            <person name="Barry K."/>
            <person name="Healey A."/>
            <person name="Mamidi S."/>
            <person name="Sreedasyam A."/>
            <person name="Shu S."/>
            <person name="Feldman M."/>
            <person name="Wu J."/>
            <person name="Yu Y."/>
            <person name="Chen C."/>
            <person name="Johnson J."/>
            <person name="Rokhsar D."/>
            <person name="Baxter I."/>
            <person name="Schmutz J."/>
            <person name="Brutnell T."/>
            <person name="Kellogg E."/>
        </authorList>
    </citation>
    <scope>NUCLEOTIDE SEQUENCE [LARGE SCALE GENOMIC DNA]</scope>
</reference>
<feature type="domain" description="Protein kinase" evidence="7">
    <location>
        <begin position="37"/>
        <end position="110"/>
    </location>
</feature>
<accession>A0A4U6VWW4</accession>
<evidence type="ECO:0000313" key="8">
    <source>
        <dbReference type="EMBL" id="TKW34490.1"/>
    </source>
</evidence>
<proteinExistence type="predicted"/>
<dbReference type="GO" id="GO:0005524">
    <property type="term" value="F:ATP binding"/>
    <property type="evidence" value="ECO:0007669"/>
    <property type="project" value="UniProtKB-UniRule"/>
</dbReference>
<feature type="binding site" evidence="6">
    <location>
        <position position="65"/>
    </location>
    <ligand>
        <name>ATP</name>
        <dbReference type="ChEBI" id="CHEBI:30616"/>
    </ligand>
</feature>
<dbReference type="InterPro" id="IPR000719">
    <property type="entry name" value="Prot_kinase_dom"/>
</dbReference>
<dbReference type="Proteomes" id="UP000298652">
    <property type="component" value="Chromosome 2"/>
</dbReference>
<dbReference type="PANTHER" id="PTHR27002:SF805">
    <property type="entry name" value="NON-SPECIFIC SERINE_THREONINE PROTEIN KINASE"/>
    <property type="match status" value="1"/>
</dbReference>
<evidence type="ECO:0000259" key="7">
    <source>
        <dbReference type="PROSITE" id="PS50011"/>
    </source>
</evidence>
<dbReference type="SUPFAM" id="SSF56112">
    <property type="entry name" value="Protein kinase-like (PK-like)"/>
    <property type="match status" value="1"/>
</dbReference>
<keyword evidence="3 6" id="KW-0547">Nucleotide-binding</keyword>
<dbReference type="InterPro" id="IPR017441">
    <property type="entry name" value="Protein_kinase_ATP_BS"/>
</dbReference>
<sequence length="110" mass="12572">MYRGLTTSEELLEENTAHDFELPFLKFQDILVATNNFSNRFMIGKGGFGKVYKVTLEGGQEVAIKRLSRDLDQGIQEFRNEVVLIAKLQHRNLVRLLGCCVEGDERLLNL</sequence>
<dbReference type="FunFam" id="3.30.200.20:FF:001238">
    <property type="entry name" value="Os08g0179000 protein"/>
    <property type="match status" value="1"/>
</dbReference>
<dbReference type="InterPro" id="IPR001245">
    <property type="entry name" value="Ser-Thr/Tyr_kinase_cat_dom"/>
</dbReference>
<evidence type="ECO:0000256" key="6">
    <source>
        <dbReference type="PROSITE-ProRule" id="PRU10141"/>
    </source>
</evidence>
<evidence type="ECO:0000256" key="5">
    <source>
        <dbReference type="ARBA" id="ARBA00022840"/>
    </source>
</evidence>
<gene>
    <name evidence="8" type="ORF">SEVIR_2G310480v2</name>
</gene>
<keyword evidence="5 6" id="KW-0067">ATP-binding</keyword>
<evidence type="ECO:0000256" key="2">
    <source>
        <dbReference type="ARBA" id="ARBA00022679"/>
    </source>
</evidence>
<organism evidence="8 9">
    <name type="scientific">Setaria viridis</name>
    <name type="common">Green bristlegrass</name>
    <name type="synonym">Setaria italica subsp. viridis</name>
    <dbReference type="NCBI Taxonomy" id="4556"/>
    <lineage>
        <taxon>Eukaryota</taxon>
        <taxon>Viridiplantae</taxon>
        <taxon>Streptophyta</taxon>
        <taxon>Embryophyta</taxon>
        <taxon>Tracheophyta</taxon>
        <taxon>Spermatophyta</taxon>
        <taxon>Magnoliopsida</taxon>
        <taxon>Liliopsida</taxon>
        <taxon>Poales</taxon>
        <taxon>Poaceae</taxon>
        <taxon>PACMAD clade</taxon>
        <taxon>Panicoideae</taxon>
        <taxon>Panicodae</taxon>
        <taxon>Paniceae</taxon>
        <taxon>Cenchrinae</taxon>
        <taxon>Setaria</taxon>
    </lineage>
</organism>
<evidence type="ECO:0000256" key="1">
    <source>
        <dbReference type="ARBA" id="ARBA00022527"/>
    </source>
</evidence>
<dbReference type="InterPro" id="IPR011009">
    <property type="entry name" value="Kinase-like_dom_sf"/>
</dbReference>
<dbReference type="PROSITE" id="PS00107">
    <property type="entry name" value="PROTEIN_KINASE_ATP"/>
    <property type="match status" value="1"/>
</dbReference>
<dbReference type="PANTHER" id="PTHR27002">
    <property type="entry name" value="RECEPTOR-LIKE SERINE/THREONINE-PROTEIN KINASE SD1-8"/>
    <property type="match status" value="1"/>
</dbReference>
<keyword evidence="9" id="KW-1185">Reference proteome</keyword>
<dbReference type="GO" id="GO:0004674">
    <property type="term" value="F:protein serine/threonine kinase activity"/>
    <property type="evidence" value="ECO:0007669"/>
    <property type="project" value="UniProtKB-KW"/>
</dbReference>
<dbReference type="Pfam" id="PF07714">
    <property type="entry name" value="PK_Tyr_Ser-Thr"/>
    <property type="match status" value="1"/>
</dbReference>
<dbReference type="OMA" id="TEMIANK"/>
<keyword evidence="1" id="KW-0723">Serine/threonine-protein kinase</keyword>
<evidence type="ECO:0000256" key="3">
    <source>
        <dbReference type="ARBA" id="ARBA00022741"/>
    </source>
</evidence>
<dbReference type="GO" id="GO:0005886">
    <property type="term" value="C:plasma membrane"/>
    <property type="evidence" value="ECO:0007669"/>
    <property type="project" value="TreeGrafter"/>
</dbReference>
<dbReference type="EMBL" id="CM016553">
    <property type="protein sequence ID" value="TKW34490.1"/>
    <property type="molecule type" value="Genomic_DNA"/>
</dbReference>
<dbReference type="Gene3D" id="3.30.200.20">
    <property type="entry name" value="Phosphorylase Kinase, domain 1"/>
    <property type="match status" value="1"/>
</dbReference>
<keyword evidence="4" id="KW-0418">Kinase</keyword>
<dbReference type="PROSITE" id="PS50011">
    <property type="entry name" value="PROTEIN_KINASE_DOM"/>
    <property type="match status" value="1"/>
</dbReference>
<keyword evidence="2" id="KW-0808">Transferase</keyword>
<dbReference type="Gramene" id="TKW34490">
    <property type="protein sequence ID" value="TKW34490"/>
    <property type="gene ID" value="SEVIR_2G310480v2"/>
</dbReference>
<dbReference type="AlphaFoldDB" id="A0A4U6VWW4"/>
<evidence type="ECO:0000256" key="4">
    <source>
        <dbReference type="ARBA" id="ARBA00022777"/>
    </source>
</evidence>
<name>A0A4U6VWW4_SETVI</name>
<protein>
    <recommendedName>
        <fullName evidence="7">Protein kinase domain-containing protein</fullName>
    </recommendedName>
</protein>